<dbReference type="InterPro" id="IPR014001">
    <property type="entry name" value="Helicase_ATP-bd"/>
</dbReference>
<name>A0A9W7GJ23_9STRA</name>
<dbReference type="PROSITE" id="PS51192">
    <property type="entry name" value="HELICASE_ATP_BIND_1"/>
    <property type="match status" value="1"/>
</dbReference>
<evidence type="ECO:0000256" key="1">
    <source>
        <dbReference type="ARBA" id="ARBA00022741"/>
    </source>
</evidence>
<evidence type="ECO:0008006" key="13">
    <source>
        <dbReference type="Google" id="ProtNLM"/>
    </source>
</evidence>
<dbReference type="AlphaFoldDB" id="A0A9W7GJ23"/>
<dbReference type="GO" id="GO:0005524">
    <property type="term" value="F:ATP binding"/>
    <property type="evidence" value="ECO:0007669"/>
    <property type="project" value="UniProtKB-KW"/>
</dbReference>
<feature type="region of interest" description="Disordered" evidence="6">
    <location>
        <begin position="541"/>
        <end position="615"/>
    </location>
</feature>
<dbReference type="PANTHER" id="PTHR47960">
    <property type="entry name" value="DEAD-BOX ATP-DEPENDENT RNA HELICASE 50"/>
    <property type="match status" value="1"/>
</dbReference>
<reference evidence="12" key="1">
    <citation type="journal article" date="2023" name="Commun. Biol.">
        <title>Genome analysis of Parmales, the sister group of diatoms, reveals the evolutionary specialization of diatoms from phago-mixotrophs to photoautotrophs.</title>
        <authorList>
            <person name="Ban H."/>
            <person name="Sato S."/>
            <person name="Yoshikawa S."/>
            <person name="Yamada K."/>
            <person name="Nakamura Y."/>
            <person name="Ichinomiya M."/>
            <person name="Sato N."/>
            <person name="Blanc-Mathieu R."/>
            <person name="Endo H."/>
            <person name="Kuwata A."/>
            <person name="Ogata H."/>
        </authorList>
    </citation>
    <scope>NUCLEOTIDE SEQUENCE [LARGE SCALE GENOMIC DNA]</scope>
</reference>
<feature type="region of interest" description="Disordered" evidence="6">
    <location>
        <begin position="66"/>
        <end position="94"/>
    </location>
</feature>
<keyword evidence="3" id="KW-0347">Helicase</keyword>
<keyword evidence="7" id="KW-0732">Signal</keyword>
<evidence type="ECO:0000256" key="4">
    <source>
        <dbReference type="ARBA" id="ARBA00022840"/>
    </source>
</evidence>
<feature type="domain" description="DEAD-box RNA helicase Q" evidence="10">
    <location>
        <begin position="98"/>
        <end position="126"/>
    </location>
</feature>
<dbReference type="InterPro" id="IPR044742">
    <property type="entry name" value="DEAD/DEAH_RhlB"/>
</dbReference>
<dbReference type="SUPFAM" id="SSF52540">
    <property type="entry name" value="P-loop containing nucleoside triphosphate hydrolases"/>
    <property type="match status" value="1"/>
</dbReference>
<dbReference type="InterPro" id="IPR027417">
    <property type="entry name" value="P-loop_NTPase"/>
</dbReference>
<keyword evidence="2" id="KW-0378">Hydrolase</keyword>
<feature type="compositionally biased region" description="Polar residues" evidence="6">
    <location>
        <begin position="66"/>
        <end position="76"/>
    </location>
</feature>
<feature type="short sequence motif" description="Q motif" evidence="5">
    <location>
        <begin position="98"/>
        <end position="126"/>
    </location>
</feature>
<protein>
    <recommendedName>
        <fullName evidence="13">RNA helicase</fullName>
    </recommendedName>
</protein>
<sequence length="615" mass="65137">MLVQFSLLMLLINVFRGQALRPTAVGRLHLPSKSFYRISPSVQQLVTPFRLHSSAFGGAADDSALTPDNSAAQKSSKPFGAPKGAADDSSFDASSSKGGWASLGLMDELKLGLDRANLSSPTPIQELAIPALLSSNSVAFAAATGSGKTLAYLLPVMQKLKGEELLMGSSSSSLTEASSRKVRRPRAVIMAPTRELASQILSVLKDLSHTCKLSSVGIIGGDDMGKQRRSLDKCVDIVVGTPGRILKHRNDGNVFLGSVSTFVIDETDTMLEQGFQGDIAELLHPCLYRGDEDREKRECRESAPQVVLTTATMTQAVRRLLNGEESNKVAKARERGQEVEGGGPTIALPKTMRVLEAAGLHRAVPRLRQVFVDVGPTDKLSLLTDVVTSGVSSKVGNRNPLTMVFCNTVQSCRAAEHALAESGVDSLCYHGDLSSGDRSLNLEAFRGAGMDQEGGTGGGGRCDVLVCTDMAARGLDIPSVEHVVMFDFPLNSVDYLHRAGRTARGVGDVGAKGKVTALVAKRDKVLAKAIEEAVVRGEPLDGLSSRKSDYARGGKLERRRGGTGGEREKGKMRRRTGGVGGQTMRGKRGGGEGGGGQKTRRSKTRRSGGGGGGIR</sequence>
<keyword evidence="1" id="KW-0547">Nucleotide-binding</keyword>
<dbReference type="InterPro" id="IPR001650">
    <property type="entry name" value="Helicase_C-like"/>
</dbReference>
<dbReference type="EMBL" id="BRYA01000259">
    <property type="protein sequence ID" value="GMI45651.1"/>
    <property type="molecule type" value="Genomic_DNA"/>
</dbReference>
<dbReference type="GO" id="GO:0003724">
    <property type="term" value="F:RNA helicase activity"/>
    <property type="evidence" value="ECO:0007669"/>
    <property type="project" value="InterPro"/>
</dbReference>
<evidence type="ECO:0000256" key="5">
    <source>
        <dbReference type="PROSITE-ProRule" id="PRU00552"/>
    </source>
</evidence>
<dbReference type="PROSITE" id="PS51194">
    <property type="entry name" value="HELICASE_CTER"/>
    <property type="match status" value="1"/>
</dbReference>
<dbReference type="OrthoDB" id="10256233at2759"/>
<dbReference type="Proteomes" id="UP001165065">
    <property type="component" value="Unassembled WGS sequence"/>
</dbReference>
<evidence type="ECO:0000259" key="9">
    <source>
        <dbReference type="PROSITE" id="PS51194"/>
    </source>
</evidence>
<evidence type="ECO:0000313" key="12">
    <source>
        <dbReference type="Proteomes" id="UP001165065"/>
    </source>
</evidence>
<keyword evidence="4" id="KW-0067">ATP-binding</keyword>
<evidence type="ECO:0000256" key="6">
    <source>
        <dbReference type="SAM" id="MobiDB-lite"/>
    </source>
</evidence>
<feature type="domain" description="Helicase C-terminal" evidence="9">
    <location>
        <begin position="382"/>
        <end position="551"/>
    </location>
</feature>
<gene>
    <name evidence="11" type="ORF">TrCOL_g13803</name>
</gene>
<dbReference type="Pfam" id="PF00270">
    <property type="entry name" value="DEAD"/>
    <property type="match status" value="1"/>
</dbReference>
<dbReference type="CDD" id="cd18787">
    <property type="entry name" value="SF2_C_DEAD"/>
    <property type="match status" value="1"/>
</dbReference>
<evidence type="ECO:0000259" key="8">
    <source>
        <dbReference type="PROSITE" id="PS51192"/>
    </source>
</evidence>
<evidence type="ECO:0000256" key="2">
    <source>
        <dbReference type="ARBA" id="ARBA00022801"/>
    </source>
</evidence>
<dbReference type="Pfam" id="PF00271">
    <property type="entry name" value="Helicase_C"/>
    <property type="match status" value="1"/>
</dbReference>
<dbReference type="SMART" id="SM00490">
    <property type="entry name" value="HELICc"/>
    <property type="match status" value="1"/>
</dbReference>
<dbReference type="InterPro" id="IPR011545">
    <property type="entry name" value="DEAD/DEAH_box_helicase_dom"/>
</dbReference>
<evidence type="ECO:0000256" key="3">
    <source>
        <dbReference type="ARBA" id="ARBA00022806"/>
    </source>
</evidence>
<dbReference type="Gene3D" id="3.40.50.300">
    <property type="entry name" value="P-loop containing nucleotide triphosphate hydrolases"/>
    <property type="match status" value="2"/>
</dbReference>
<accession>A0A9W7GJ23</accession>
<comment type="caution">
    <text evidence="11">The sequence shown here is derived from an EMBL/GenBank/DDBJ whole genome shotgun (WGS) entry which is preliminary data.</text>
</comment>
<feature type="signal peptide" evidence="7">
    <location>
        <begin position="1"/>
        <end position="19"/>
    </location>
</feature>
<keyword evidence="12" id="KW-1185">Reference proteome</keyword>
<dbReference type="SMART" id="SM00487">
    <property type="entry name" value="DEXDc"/>
    <property type="match status" value="1"/>
</dbReference>
<feature type="domain" description="Helicase ATP-binding" evidence="8">
    <location>
        <begin position="129"/>
        <end position="331"/>
    </location>
</feature>
<dbReference type="InterPro" id="IPR014014">
    <property type="entry name" value="RNA_helicase_DEAD_Q_motif"/>
</dbReference>
<feature type="compositionally biased region" description="Basic and acidic residues" evidence="6">
    <location>
        <begin position="541"/>
        <end position="569"/>
    </location>
</feature>
<dbReference type="GO" id="GO:0016787">
    <property type="term" value="F:hydrolase activity"/>
    <property type="evidence" value="ECO:0007669"/>
    <property type="project" value="UniProtKB-KW"/>
</dbReference>
<dbReference type="PROSITE" id="PS51195">
    <property type="entry name" value="Q_MOTIF"/>
    <property type="match status" value="1"/>
</dbReference>
<evidence type="ECO:0000256" key="7">
    <source>
        <dbReference type="SAM" id="SignalP"/>
    </source>
</evidence>
<dbReference type="GO" id="GO:0003676">
    <property type="term" value="F:nucleic acid binding"/>
    <property type="evidence" value="ECO:0007669"/>
    <property type="project" value="InterPro"/>
</dbReference>
<proteinExistence type="predicted"/>
<dbReference type="CDD" id="cd00268">
    <property type="entry name" value="DEADc"/>
    <property type="match status" value="1"/>
</dbReference>
<evidence type="ECO:0000259" key="10">
    <source>
        <dbReference type="PROSITE" id="PS51195"/>
    </source>
</evidence>
<organism evidence="11 12">
    <name type="scientific">Triparma columacea</name>
    <dbReference type="NCBI Taxonomy" id="722753"/>
    <lineage>
        <taxon>Eukaryota</taxon>
        <taxon>Sar</taxon>
        <taxon>Stramenopiles</taxon>
        <taxon>Ochrophyta</taxon>
        <taxon>Bolidophyceae</taxon>
        <taxon>Parmales</taxon>
        <taxon>Triparmaceae</taxon>
        <taxon>Triparma</taxon>
    </lineage>
</organism>
<feature type="chain" id="PRO_5040960433" description="RNA helicase" evidence="7">
    <location>
        <begin position="20"/>
        <end position="615"/>
    </location>
</feature>
<evidence type="ECO:0000313" key="11">
    <source>
        <dbReference type="EMBL" id="GMI45651.1"/>
    </source>
</evidence>